<dbReference type="Proteomes" id="UP000095552">
    <property type="component" value="Unassembled WGS sequence"/>
</dbReference>
<dbReference type="AlphaFoldDB" id="A0A1E5T2W9"/>
<evidence type="ECO:0000313" key="3">
    <source>
        <dbReference type="Proteomes" id="UP000095552"/>
    </source>
</evidence>
<dbReference type="InterPro" id="IPR011055">
    <property type="entry name" value="Dup_hybrid_motif"/>
</dbReference>
<keyword evidence="3" id="KW-1185">Reference proteome</keyword>
<protein>
    <recommendedName>
        <fullName evidence="1">M23ase beta-sheet core domain-containing protein</fullName>
    </recommendedName>
</protein>
<dbReference type="EMBL" id="MDGQ01000004">
    <property type="protein sequence ID" value="OEK05733.1"/>
    <property type="molecule type" value="Genomic_DNA"/>
</dbReference>
<organism evidence="2 3">
    <name type="scientific">Roseivirga misakiensis</name>
    <dbReference type="NCBI Taxonomy" id="1563681"/>
    <lineage>
        <taxon>Bacteria</taxon>
        <taxon>Pseudomonadati</taxon>
        <taxon>Bacteroidota</taxon>
        <taxon>Cytophagia</taxon>
        <taxon>Cytophagales</taxon>
        <taxon>Roseivirgaceae</taxon>
        <taxon>Roseivirga</taxon>
    </lineage>
</organism>
<sequence length="313" mass="35224">MRILFKIVALSLIITFGHNTINAQPRVRLTREQDRNNPEDYIIYANNPTGEDRHVVVIFTDLVGYTSSLANPPAVNIGPGRSKLLRMKRDELTSGATFQFEYYTHPGVANPKIKKVDYVLPVDPGKTVSVKKLTDARLSFGGASAENIYYGLAFTGNEGDTIRAVRGGMVQEIVQDQDTEGQNVVFSKTKNYLTIKHADGTIASYDIFKSKSAMVEEGDEVLAGAPLALLTGENYQMGPNFRLSIRYLKFTYSKALKSNEWYSYHYIKPKFSTAKEGVRELQGNYTYTAVLNDDLITQDMSRKQKKKYLKSKR</sequence>
<proteinExistence type="predicted"/>
<gene>
    <name evidence="2" type="ORF">BFP71_06310</name>
</gene>
<dbReference type="Gene3D" id="2.70.70.10">
    <property type="entry name" value="Glucose Permease (Domain IIA)"/>
    <property type="match status" value="1"/>
</dbReference>
<evidence type="ECO:0000313" key="2">
    <source>
        <dbReference type="EMBL" id="OEK05733.1"/>
    </source>
</evidence>
<feature type="domain" description="M23ase beta-sheet core" evidence="1">
    <location>
        <begin position="149"/>
        <end position="247"/>
    </location>
</feature>
<dbReference type="STRING" id="1563681.BFP71_06310"/>
<reference evidence="2 3" key="1">
    <citation type="submission" date="2016-08" db="EMBL/GenBank/DDBJ databases">
        <title>Draft genome of Fabibacter sp. strain SK-8.</title>
        <authorList>
            <person name="Wong S.-K."/>
            <person name="Hamasaki K."/>
            <person name="Yoshizawa S."/>
        </authorList>
    </citation>
    <scope>NUCLEOTIDE SEQUENCE [LARGE SCALE GENOMIC DNA]</scope>
    <source>
        <strain evidence="2 3">SK-8</strain>
    </source>
</reference>
<evidence type="ECO:0000259" key="1">
    <source>
        <dbReference type="Pfam" id="PF01551"/>
    </source>
</evidence>
<comment type="caution">
    <text evidence="2">The sequence shown here is derived from an EMBL/GenBank/DDBJ whole genome shotgun (WGS) entry which is preliminary data.</text>
</comment>
<name>A0A1E5T2W9_9BACT</name>
<accession>A0A1E5T2W9</accession>
<dbReference type="RefSeq" id="WP_069834651.1">
    <property type="nucleotide sequence ID" value="NZ_MDGQ01000004.1"/>
</dbReference>
<dbReference type="InterPro" id="IPR016047">
    <property type="entry name" value="M23ase_b-sheet_dom"/>
</dbReference>
<dbReference type="Pfam" id="PF01551">
    <property type="entry name" value="Peptidase_M23"/>
    <property type="match status" value="1"/>
</dbReference>
<dbReference type="SUPFAM" id="SSF51261">
    <property type="entry name" value="Duplicated hybrid motif"/>
    <property type="match status" value="1"/>
</dbReference>
<dbReference type="OrthoDB" id="1112802at2"/>